<evidence type="ECO:0000313" key="2">
    <source>
        <dbReference type="Proteomes" id="UP000000739"/>
    </source>
</evidence>
<gene>
    <name evidence="1" type="ordered locus">Dalk_1503</name>
</gene>
<keyword evidence="2" id="KW-1185">Reference proteome</keyword>
<dbReference type="KEGG" id="dal:Dalk_1503"/>
<dbReference type="EMBL" id="CP001322">
    <property type="protein sequence ID" value="ACL03203.1"/>
    <property type="molecule type" value="Genomic_DNA"/>
</dbReference>
<dbReference type="AlphaFoldDB" id="B8FAA7"/>
<dbReference type="Proteomes" id="UP000000739">
    <property type="component" value="Chromosome"/>
</dbReference>
<name>B8FAA7_DESAL</name>
<accession>B8FAA7</accession>
<dbReference type="eggNOG" id="ENOG5033QAE">
    <property type="taxonomic scope" value="Bacteria"/>
</dbReference>
<proteinExistence type="predicted"/>
<sequence>MPHFDQSTENVREAFSRAFPSPKDFRNFKENDLKVSPGALAKILEIADSQGFLVSDYPDIPMNKEAAFQRFLAREGAERERRQVEPIPSDLGFAGFLRILWDHTEVGAASALVESLNEVAKRLGMAPVQESMVSRLKAHFSLNTPKKRNFIRLLCFWIGLRAAQALPWDYNTFSALPLDETAPAPAPETEGVRLSLIASDKRMMDWLHKELLESLKYLRFHHLDPRKAVRFERIISMDIPKSPGPSREPRLFGKALSEALSLAHQTVVRWLLSDFHEPDVRLGVLISAGNFDAMETSIQLLSPAYCSMGAGILVDDFARLCARMAEVKVVFGRQPRGVELRGGTDQLWEVEGFWPSFFKLVPVLHEPDVIPGKKEQFQAFQEALYTADHANAPSFRVLTAIKRYPQNSFVILEIFKALFLRRMFQEANEVLSTLLAVEPANIIARSMRISSCFFLGMKHASKTTVSDLYFDRALREARYVEEHCFIDDEEFYGKVGRIHLARALRDLSSLWEGKGPERLCLEDVLDSLKKCLACYEKGVVASPTGKGAQSIFWMIHVKSLLEIVEKNPTPPPDGVLMDDQGIYLQNAWDLFVFHGWVDPEDGRFLMHRVQPLVASYGTASQLASITPYSLYSVAAFLHDMAPELSVGGVKLALAYINEAEKAAVLVPRLVGLYSIGGCLCLIQSLEEFLECCSASRQAIRKKYKDYLEGARDDQVIPWEDRMGLRLCLINLNRQPGSDALFWEEDEEE</sequence>
<organism evidence="1 2">
    <name type="scientific">Desulfatibacillum aliphaticivorans</name>
    <dbReference type="NCBI Taxonomy" id="218208"/>
    <lineage>
        <taxon>Bacteria</taxon>
        <taxon>Pseudomonadati</taxon>
        <taxon>Thermodesulfobacteriota</taxon>
        <taxon>Desulfobacteria</taxon>
        <taxon>Desulfobacterales</taxon>
        <taxon>Desulfatibacillaceae</taxon>
        <taxon>Desulfatibacillum</taxon>
    </lineage>
</organism>
<protein>
    <submittedName>
        <fullName evidence="1">Uncharacterized protein</fullName>
    </submittedName>
</protein>
<reference evidence="1 2" key="1">
    <citation type="journal article" date="2012" name="Environ. Microbiol.">
        <title>The genome sequence of Desulfatibacillum alkenivorans AK-01: a blueprint for anaerobic alkane oxidation.</title>
        <authorList>
            <person name="Callaghan A.V."/>
            <person name="Morris B.E."/>
            <person name="Pereira I.A."/>
            <person name="McInerney M.J."/>
            <person name="Austin R.N."/>
            <person name="Groves J.T."/>
            <person name="Kukor J.J."/>
            <person name="Suflita J.M."/>
            <person name="Young L.Y."/>
            <person name="Zylstra G.J."/>
            <person name="Wawrik B."/>
        </authorList>
    </citation>
    <scope>NUCLEOTIDE SEQUENCE [LARGE SCALE GENOMIC DNA]</scope>
    <source>
        <strain evidence="1 2">AK-01</strain>
    </source>
</reference>
<evidence type="ECO:0000313" key="1">
    <source>
        <dbReference type="EMBL" id="ACL03203.1"/>
    </source>
</evidence>
<dbReference type="HOGENOM" id="CLU_369495_0_0_7"/>